<evidence type="ECO:0008006" key="4">
    <source>
        <dbReference type="Google" id="ProtNLM"/>
    </source>
</evidence>
<feature type="transmembrane region" description="Helical" evidence="1">
    <location>
        <begin position="7"/>
        <end position="29"/>
    </location>
</feature>
<accession>A0ABS8NAF3</accession>
<proteinExistence type="predicted"/>
<dbReference type="RefSeq" id="WP_179977704.1">
    <property type="nucleotide sequence ID" value="NZ_JAJJPB010000050.1"/>
</dbReference>
<keyword evidence="3" id="KW-1185">Reference proteome</keyword>
<keyword evidence="1" id="KW-0812">Transmembrane</keyword>
<evidence type="ECO:0000313" key="3">
    <source>
        <dbReference type="Proteomes" id="UP001165422"/>
    </source>
</evidence>
<dbReference type="EMBL" id="JAJJPB010000050">
    <property type="protein sequence ID" value="MCC9296786.1"/>
    <property type="molecule type" value="Genomic_DNA"/>
</dbReference>
<dbReference type="Proteomes" id="UP001165422">
    <property type="component" value="Unassembled WGS sequence"/>
</dbReference>
<gene>
    <name evidence="2" type="ORF">LN736_18285</name>
</gene>
<keyword evidence="1" id="KW-1133">Transmembrane helix</keyword>
<name>A0ABS8NAF3_9CLOT</name>
<organism evidence="2 3">
    <name type="scientific">Clostridium aromativorans</name>
    <dbReference type="NCBI Taxonomy" id="2836848"/>
    <lineage>
        <taxon>Bacteria</taxon>
        <taxon>Bacillati</taxon>
        <taxon>Bacillota</taxon>
        <taxon>Clostridia</taxon>
        <taxon>Eubacteriales</taxon>
        <taxon>Clostridiaceae</taxon>
        <taxon>Clostridium</taxon>
    </lineage>
</organism>
<evidence type="ECO:0000256" key="1">
    <source>
        <dbReference type="SAM" id="Phobius"/>
    </source>
</evidence>
<protein>
    <recommendedName>
        <fullName evidence="4">DUF4860 domain-containing protein</fullName>
    </recommendedName>
</protein>
<evidence type="ECO:0000313" key="2">
    <source>
        <dbReference type="EMBL" id="MCC9296786.1"/>
    </source>
</evidence>
<sequence length="152" mass="16772">MNKRGGLSVILASIVVLFVLSNIVLNIFIGLSEINTVGNLHGIIQTEADTAANSKKVDGAIYQFFDRDVKGYLPVLKEYTTIYTVYEYKDGSITEVGKTYGSGSFNMELKTGQILKITIRQDNVSTLQKMNNLFTGEDLQGRIIVSGKRVVN</sequence>
<keyword evidence="1" id="KW-0472">Membrane</keyword>
<reference evidence="2" key="1">
    <citation type="submission" date="2021-11" db="EMBL/GenBank/DDBJ databases">
        <authorList>
            <person name="Qingchun L."/>
            <person name="Dong Z."/>
            <person name="Zongwei Q."/>
            <person name="Jia Z."/>
            <person name="Duotao L."/>
        </authorList>
    </citation>
    <scope>NUCLEOTIDE SEQUENCE</scope>
    <source>
        <strain evidence="2">WLY-B-L2</strain>
    </source>
</reference>
<comment type="caution">
    <text evidence="2">The sequence shown here is derived from an EMBL/GenBank/DDBJ whole genome shotgun (WGS) entry which is preliminary data.</text>
</comment>